<organism evidence="2 3">
    <name type="scientific">Orientia tsutsugamushi str. TA716</name>
    <dbReference type="NCBI Taxonomy" id="1359175"/>
    <lineage>
        <taxon>Bacteria</taxon>
        <taxon>Pseudomonadati</taxon>
        <taxon>Pseudomonadota</taxon>
        <taxon>Alphaproteobacteria</taxon>
        <taxon>Rickettsiales</taxon>
        <taxon>Rickettsiaceae</taxon>
        <taxon>Rickettsieae</taxon>
        <taxon>Orientia</taxon>
    </lineage>
</organism>
<dbReference type="InterPro" id="IPR038717">
    <property type="entry name" value="Tc1-like_DDE_dom"/>
</dbReference>
<dbReference type="InterPro" id="IPR036397">
    <property type="entry name" value="RNaseH_sf"/>
</dbReference>
<dbReference type="PANTHER" id="PTHR46564:SF1">
    <property type="entry name" value="TRANSPOSASE"/>
    <property type="match status" value="1"/>
</dbReference>
<comment type="caution">
    <text evidence="2">The sequence shown here is derived from an EMBL/GenBank/DDBJ whole genome shotgun (WGS) entry which is preliminary data.</text>
</comment>
<dbReference type="PANTHER" id="PTHR46564">
    <property type="entry name" value="TRANSPOSASE"/>
    <property type="match status" value="1"/>
</dbReference>
<dbReference type="Gene3D" id="3.30.420.10">
    <property type="entry name" value="Ribonuclease H-like superfamily/Ribonuclease H"/>
    <property type="match status" value="1"/>
</dbReference>
<dbReference type="Proteomes" id="UP000033671">
    <property type="component" value="Unassembled WGS sequence"/>
</dbReference>
<keyword evidence="2" id="KW-0255">Endonuclease</keyword>
<gene>
    <name evidence="2" type="ORF">OTSTA716_1855</name>
</gene>
<proteinExistence type="predicted"/>
<evidence type="ECO:0000313" key="2">
    <source>
        <dbReference type="EMBL" id="KJV72708.1"/>
    </source>
</evidence>
<evidence type="ECO:0000259" key="1">
    <source>
        <dbReference type="Pfam" id="PF13358"/>
    </source>
</evidence>
<reference evidence="2 3" key="1">
    <citation type="submission" date="2015-01" db="EMBL/GenBank/DDBJ databases">
        <title>Genome Sequencing of Rickettsiales.</title>
        <authorList>
            <person name="Daugherty S.C."/>
            <person name="Su Q."/>
            <person name="Abolude K."/>
            <person name="Beier-Sexton M."/>
            <person name="Carlyon J.A."/>
            <person name="Carter R."/>
            <person name="Day N.P."/>
            <person name="Dumler S.J."/>
            <person name="Dyachenko V."/>
            <person name="Godinez A."/>
            <person name="Kurtti T.J."/>
            <person name="Lichay M."/>
            <person name="Mullins K.E."/>
            <person name="Ott S."/>
            <person name="Pappas-Brown V."/>
            <person name="Paris D.H."/>
            <person name="Patel P."/>
            <person name="Richards A.L."/>
            <person name="Sadzewicz L."/>
            <person name="Sears K."/>
            <person name="Seidman D."/>
            <person name="Sengamalay N."/>
            <person name="Stenos J."/>
            <person name="Tallon L.J."/>
            <person name="Vincent G."/>
            <person name="Fraser C.M."/>
            <person name="Munderloh U."/>
            <person name="Dunning-Hotopp J.C."/>
        </authorList>
    </citation>
    <scope>NUCLEOTIDE SEQUENCE [LARGE SCALE GENOMIC DNA]</scope>
    <source>
        <strain evidence="2 3">TA716</strain>
    </source>
</reference>
<dbReference type="GO" id="GO:0004519">
    <property type="term" value="F:endonuclease activity"/>
    <property type="evidence" value="ECO:0007669"/>
    <property type="project" value="UniProtKB-KW"/>
</dbReference>
<name>A0A0F3NXJ0_ORITS</name>
<dbReference type="AlphaFoldDB" id="A0A0F3NXJ0"/>
<dbReference type="GO" id="GO:0003676">
    <property type="term" value="F:nucleic acid binding"/>
    <property type="evidence" value="ECO:0007669"/>
    <property type="project" value="InterPro"/>
</dbReference>
<dbReference type="PATRIC" id="fig|1359175.3.peg.3136"/>
<dbReference type="NCBIfam" id="NF033545">
    <property type="entry name" value="transpos_IS630"/>
    <property type="match status" value="1"/>
</dbReference>
<accession>A0A0F3NXJ0</accession>
<keyword evidence="2" id="KW-0540">Nuclease</keyword>
<dbReference type="InterPro" id="IPR047655">
    <property type="entry name" value="Transpos_IS630-like"/>
</dbReference>
<sequence length="373" mass="42266">MLRNEFIEKVKQISKENLVFIDESGIEDNACREYGWSIKGTRCYGNKAYQHKSRVSMIAVLCNNQIIAPVIFEGNCNKAIFTTYVETILIKELPPGQIVIMDNINFHKNTIIKVLIESVGCSILFLPTYSPDLNPIEHYWFKIKNEIRKVTAQFKDISIAVEHLMKFICIVPISYVIAIRANLLNADIGVEIKDYGTRGHVFPIIEKSLLEVIIAKLNAASKSGLLNQMQLEFQEKVRQKIMRPVPVKNLSKATENKTRIYDSTYAQKDDIKTKNGIIIVKGGTKINPLEIINWGEPLILIDGDDEDQVAWAKSRPGKIVLVNGNPIELSNLLGRHVFFDQLSFLSTKFKIQAVLAIIEQENTVLKISEVSTY</sequence>
<evidence type="ECO:0000313" key="3">
    <source>
        <dbReference type="Proteomes" id="UP000033671"/>
    </source>
</evidence>
<keyword evidence="2" id="KW-0378">Hydrolase</keyword>
<protein>
    <submittedName>
        <fullName evidence="2">DDE superendonuclease family protein</fullName>
    </submittedName>
</protein>
<dbReference type="Pfam" id="PF13358">
    <property type="entry name" value="DDE_3"/>
    <property type="match status" value="1"/>
</dbReference>
<dbReference type="EMBL" id="LAOA01000099">
    <property type="protein sequence ID" value="KJV72708.1"/>
    <property type="molecule type" value="Genomic_DNA"/>
</dbReference>
<feature type="domain" description="Tc1-like transposase DDE" evidence="1">
    <location>
        <begin position="18"/>
        <end position="157"/>
    </location>
</feature>